<comment type="similarity">
    <text evidence="1">Belongs to the GSP E family.</text>
</comment>
<feature type="domain" description="AAA+ ATPase" evidence="2">
    <location>
        <begin position="200"/>
        <end position="367"/>
    </location>
</feature>
<dbReference type="EMBL" id="CP019384">
    <property type="protein sequence ID" value="QAT16437.1"/>
    <property type="molecule type" value="Genomic_DNA"/>
</dbReference>
<reference evidence="3 4" key="1">
    <citation type="submission" date="2017-01" db="EMBL/GenBank/DDBJ databases">
        <title>First insights into the biology of 'candidatus Vampirococcus archaeovorus'.</title>
        <authorList>
            <person name="Kizina J."/>
            <person name="Jordan S."/>
            <person name="Stueber K."/>
            <person name="Reinhardt R."/>
            <person name="Harder J."/>
        </authorList>
    </citation>
    <scope>NUCLEOTIDE SEQUENCE [LARGE SCALE GENOMIC DNA]</scope>
    <source>
        <strain evidence="3 4">LiM</strain>
    </source>
</reference>
<dbReference type="KEGG" id="vai:BU251_01170"/>
<dbReference type="CDD" id="cd01130">
    <property type="entry name" value="VirB11-like_ATPase"/>
    <property type="match status" value="1"/>
</dbReference>
<name>A0A410P2K9_VELA1</name>
<dbReference type="PANTHER" id="PTHR30486:SF15">
    <property type="entry name" value="TYPE II_IV SECRETION SYSTEM ATPASE"/>
    <property type="match status" value="1"/>
</dbReference>
<dbReference type="PANTHER" id="PTHR30486">
    <property type="entry name" value="TWITCHING MOTILITY PROTEIN PILT"/>
    <property type="match status" value="1"/>
</dbReference>
<dbReference type="OrthoDB" id="9810761at2"/>
<dbReference type="InterPro" id="IPR003593">
    <property type="entry name" value="AAA+_ATPase"/>
</dbReference>
<evidence type="ECO:0000256" key="1">
    <source>
        <dbReference type="ARBA" id="ARBA00006611"/>
    </source>
</evidence>
<sequence length="421" mass="47829">MEKYEKLLMIKSEVREKVMQRAKKTAFDYRVDETVVRRQIEMVLESVVQSKMDGQIEDALRRYIVEEVINEIFGFGPIDRLITDPAVWEIMVNGPKEVYVEREGKLQKADVFFENEAQLFFYIERILSPSGRRVSEVEPYIDARLPDGSRINVVRAPVAPYGPILTIRKANRRILGLSDLITRRTLDDKAARFLKSCVKNHLNIIIAGGPGSGKTTILNLLSVYIQEHERVITIEDTLELRMEGKHRVAMETRPSNIEGKGEITIRDLVRNALHMRPDRVIIGEVRGEEALDMLQVMNIGRVGSMTTMHANSGLDALLRLETMAMMGSVNVSAQMIRRQIISAVDLVIIADRLSDGSRKIMAISEISKGETSDYVLKDIFAAQRRHENDQVTFELKPTGYIPVFLERFLDGDTVKEDLKAA</sequence>
<keyword evidence="4" id="KW-1185">Reference proteome</keyword>
<dbReference type="AlphaFoldDB" id="A0A410P2K9"/>
<dbReference type="Pfam" id="PF00437">
    <property type="entry name" value="T2SSE"/>
    <property type="match status" value="1"/>
</dbReference>
<protein>
    <submittedName>
        <fullName evidence="3">Type II/IV secretion system ATP hydrolase TadA/VirB11/CpaF, TadA subfamily</fullName>
    </submittedName>
</protein>
<evidence type="ECO:0000313" key="3">
    <source>
        <dbReference type="EMBL" id="QAT16437.1"/>
    </source>
</evidence>
<dbReference type="GO" id="GO:0016887">
    <property type="term" value="F:ATP hydrolysis activity"/>
    <property type="evidence" value="ECO:0007669"/>
    <property type="project" value="InterPro"/>
</dbReference>
<dbReference type="Gene3D" id="3.30.450.380">
    <property type="match status" value="1"/>
</dbReference>
<dbReference type="Gene3D" id="3.40.50.300">
    <property type="entry name" value="P-loop containing nucleotide triphosphate hydrolases"/>
    <property type="match status" value="1"/>
</dbReference>
<keyword evidence="3" id="KW-0378">Hydrolase</keyword>
<proteinExistence type="inferred from homology"/>
<dbReference type="InterPro" id="IPR050921">
    <property type="entry name" value="T4SS_GSP_E_ATPase"/>
</dbReference>
<gene>
    <name evidence="3" type="ORF">BU251_01170</name>
</gene>
<dbReference type="SMART" id="SM00382">
    <property type="entry name" value="AAA"/>
    <property type="match status" value="1"/>
</dbReference>
<organism evidence="3 4">
    <name type="scientific">Velamenicoccus archaeovorus</name>
    <dbReference type="NCBI Taxonomy" id="1930593"/>
    <lineage>
        <taxon>Bacteria</taxon>
        <taxon>Pseudomonadati</taxon>
        <taxon>Candidatus Omnitrophota</taxon>
        <taxon>Candidatus Velamenicoccus</taxon>
    </lineage>
</organism>
<accession>A0A410P2K9</accession>
<dbReference type="RefSeq" id="WP_128699073.1">
    <property type="nucleotide sequence ID" value="NZ_CP019384.1"/>
</dbReference>
<dbReference type="InterPro" id="IPR001482">
    <property type="entry name" value="T2SS/T4SS_dom"/>
</dbReference>
<evidence type="ECO:0000313" key="4">
    <source>
        <dbReference type="Proteomes" id="UP000287243"/>
    </source>
</evidence>
<evidence type="ECO:0000259" key="2">
    <source>
        <dbReference type="SMART" id="SM00382"/>
    </source>
</evidence>
<dbReference type="Proteomes" id="UP000287243">
    <property type="component" value="Chromosome"/>
</dbReference>
<dbReference type="InterPro" id="IPR027417">
    <property type="entry name" value="P-loop_NTPase"/>
</dbReference>
<dbReference type="SUPFAM" id="SSF52540">
    <property type="entry name" value="P-loop containing nucleoside triphosphate hydrolases"/>
    <property type="match status" value="1"/>
</dbReference>